<evidence type="ECO:0000313" key="2">
    <source>
        <dbReference type="Proteomes" id="UP000593562"/>
    </source>
</evidence>
<sequence>MIQLCIIKSLFVKTSSSETHPSKFFSFMVVLPEIKSAMSRSSLSKKLIKVKKMWNRITNTIPQKLSNFKLHKAIKTIKTNTNRILAFKSFRLFFSFKRQSLTRNSDRRWEYKGLSEYYYKQNQPHNNVSASAVYIDKLYTEPAVCGESREVVVAHDKVSVGKGKENSRSLYSVEDAWNAVVASSPQLRGVDERAEDFISKVREDMKLQKERSHLEFQEMLKRSA</sequence>
<reference evidence="1 2" key="1">
    <citation type="journal article" date="2020" name="Nat. Commun.">
        <title>Genome of Tripterygium wilfordii and identification of cytochrome P450 involved in triptolide biosynthesis.</title>
        <authorList>
            <person name="Tu L."/>
            <person name="Su P."/>
            <person name="Zhang Z."/>
            <person name="Gao L."/>
            <person name="Wang J."/>
            <person name="Hu T."/>
            <person name="Zhou J."/>
            <person name="Zhang Y."/>
            <person name="Zhao Y."/>
            <person name="Liu Y."/>
            <person name="Song Y."/>
            <person name="Tong Y."/>
            <person name="Lu Y."/>
            <person name="Yang J."/>
            <person name="Xu C."/>
            <person name="Jia M."/>
            <person name="Peters R.J."/>
            <person name="Huang L."/>
            <person name="Gao W."/>
        </authorList>
    </citation>
    <scope>NUCLEOTIDE SEQUENCE [LARGE SCALE GENOMIC DNA]</scope>
    <source>
        <strain evidence="2">cv. XIE 37</strain>
        <tissue evidence="1">Leaf</tissue>
    </source>
</reference>
<comment type="caution">
    <text evidence="1">The sequence shown here is derived from an EMBL/GenBank/DDBJ whole genome shotgun (WGS) entry which is preliminary data.</text>
</comment>
<dbReference type="InParanoid" id="A0A7J7CS08"/>
<gene>
    <name evidence="1" type="ORF">HS088_TW14G00902</name>
</gene>
<dbReference type="Proteomes" id="UP000593562">
    <property type="component" value="Unassembled WGS sequence"/>
</dbReference>
<keyword evidence="2" id="KW-1185">Reference proteome</keyword>
<organism evidence="1 2">
    <name type="scientific">Tripterygium wilfordii</name>
    <name type="common">Thunder God vine</name>
    <dbReference type="NCBI Taxonomy" id="458696"/>
    <lineage>
        <taxon>Eukaryota</taxon>
        <taxon>Viridiplantae</taxon>
        <taxon>Streptophyta</taxon>
        <taxon>Embryophyta</taxon>
        <taxon>Tracheophyta</taxon>
        <taxon>Spermatophyta</taxon>
        <taxon>Magnoliopsida</taxon>
        <taxon>eudicotyledons</taxon>
        <taxon>Gunneridae</taxon>
        <taxon>Pentapetalae</taxon>
        <taxon>rosids</taxon>
        <taxon>fabids</taxon>
        <taxon>Celastrales</taxon>
        <taxon>Celastraceae</taxon>
        <taxon>Tripterygium</taxon>
    </lineage>
</organism>
<name>A0A7J7CS08_TRIWF</name>
<evidence type="ECO:0000313" key="1">
    <source>
        <dbReference type="EMBL" id="KAF5736749.1"/>
    </source>
</evidence>
<dbReference type="InterPro" id="IPR008480">
    <property type="entry name" value="DUF761_pln"/>
</dbReference>
<dbReference type="AlphaFoldDB" id="A0A7J7CS08"/>
<protein>
    <submittedName>
        <fullName evidence="1">Uncharacterized protein</fullName>
    </submittedName>
</protein>
<dbReference type="Pfam" id="PF05553">
    <property type="entry name" value="DUF761"/>
    <property type="match status" value="1"/>
</dbReference>
<dbReference type="OrthoDB" id="1913960at2759"/>
<accession>A0A7J7CS08</accession>
<dbReference type="EMBL" id="JAAARO010000014">
    <property type="protein sequence ID" value="KAF5736749.1"/>
    <property type="molecule type" value="Genomic_DNA"/>
</dbReference>
<proteinExistence type="predicted"/>